<feature type="signal peptide" evidence="3">
    <location>
        <begin position="1"/>
        <end position="19"/>
    </location>
</feature>
<dbReference type="SUPFAM" id="SSF54001">
    <property type="entry name" value="Cysteine proteinases"/>
    <property type="match status" value="1"/>
</dbReference>
<dbReference type="InterPro" id="IPR001212">
    <property type="entry name" value="Somatomedin_B_dom"/>
</dbReference>
<dbReference type="InterPro" id="IPR025661">
    <property type="entry name" value="Pept_asp_AS"/>
</dbReference>
<accession>A0ABQ7Q740</accession>
<feature type="domain" description="SMB" evidence="4">
    <location>
        <begin position="33"/>
        <end position="83"/>
    </location>
</feature>
<dbReference type="Proteomes" id="UP000823941">
    <property type="component" value="Chromosome 20"/>
</dbReference>
<dbReference type="Pfam" id="PF00112">
    <property type="entry name" value="Peptidase_C1"/>
    <property type="match status" value="1"/>
</dbReference>
<dbReference type="PROSITE" id="PS00640">
    <property type="entry name" value="THIOL_PROTEASE_ASN"/>
    <property type="match status" value="1"/>
</dbReference>
<comment type="caution">
    <text evidence="5">The sequence shown here is derived from an EMBL/GenBank/DDBJ whole genome shotgun (WGS) entry which is preliminary data.</text>
</comment>
<evidence type="ECO:0000259" key="4">
    <source>
        <dbReference type="PROSITE" id="PS50958"/>
    </source>
</evidence>
<keyword evidence="6" id="KW-1185">Reference proteome</keyword>
<dbReference type="PROSITE" id="PS00639">
    <property type="entry name" value="THIOL_PROTEASE_HIS"/>
    <property type="match status" value="1"/>
</dbReference>
<gene>
    <name evidence="5" type="ORF">JYU34_015424</name>
</gene>
<evidence type="ECO:0000256" key="1">
    <source>
        <dbReference type="ARBA" id="ARBA00008455"/>
    </source>
</evidence>
<evidence type="ECO:0000256" key="2">
    <source>
        <dbReference type="ARBA" id="ARBA00023157"/>
    </source>
</evidence>
<comment type="similarity">
    <text evidence="1">Belongs to the peptidase C1 family.</text>
</comment>
<protein>
    <recommendedName>
        <fullName evidence="4">SMB domain-containing protein</fullName>
    </recommendedName>
</protein>
<reference evidence="5 6" key="1">
    <citation type="submission" date="2021-06" db="EMBL/GenBank/DDBJ databases">
        <title>A haploid diamondback moth (Plutella xylostella L.) genome assembly resolves 31 chromosomes and identifies a diamide resistance mutation.</title>
        <authorList>
            <person name="Ward C.M."/>
            <person name="Perry K.D."/>
            <person name="Baker G."/>
            <person name="Powis K."/>
            <person name="Heckel D.G."/>
            <person name="Baxter S.W."/>
        </authorList>
    </citation>
    <scope>NUCLEOTIDE SEQUENCE [LARGE SCALE GENOMIC DNA]</scope>
    <source>
        <strain evidence="5 6">LV</strain>
        <tissue evidence="5">Single pupa</tissue>
    </source>
</reference>
<dbReference type="SMART" id="SM00645">
    <property type="entry name" value="Pept_C1"/>
    <property type="match status" value="1"/>
</dbReference>
<dbReference type="InterPro" id="IPR038765">
    <property type="entry name" value="Papain-like_cys_pep_sf"/>
</dbReference>
<dbReference type="EMBL" id="JAHIBW010000020">
    <property type="protein sequence ID" value="KAG7301049.1"/>
    <property type="molecule type" value="Genomic_DNA"/>
</dbReference>
<keyword evidence="3" id="KW-0732">Signal</keyword>
<dbReference type="PANTHER" id="PTHR12411">
    <property type="entry name" value="CYSTEINE PROTEASE FAMILY C1-RELATED"/>
    <property type="match status" value="1"/>
</dbReference>
<dbReference type="PROSITE" id="PS50958">
    <property type="entry name" value="SMB_2"/>
    <property type="match status" value="1"/>
</dbReference>
<sequence length="433" mass="48925">MANTLHLLAAVSCLTLAAAYWGPDLPPGPYCGRTNECCSDRRDSCAHRILDTLCYCDQFCNHTASHDDCCPDYPEVCLGRRPEEVPVPLKQPCRHRGQLFMPGAVRMEDCNSCECVEGQDGLTTWVCQSDPCLVSGEVLARVSQRGGSWRAYNYTQFQGKKLKDGLVYYLGTLPLSRETQRMGAIRYNKEPDYPAHFDSRSRWPRYISPARDQGWCGADWAVALADVVSDRFAIQSNGAETLALSPQVFLSCNRRGQQGCRGGHIDVAWSFAKSHGLVDEECLPYVANVTRCPFRPRHDLVQDGCRPRNPQRTSRYKVGPPSRLKREEDIMYDIMESGPVQATLTVHQDFFHYRDGIYRRSHYGDNKLQGLHAVRIVGWGEDQGDKYWIVANSWGPEWGENGFFRIARGVNESGIESFVVTVLVEVIEANRRK</sequence>
<dbReference type="InterPro" id="IPR013128">
    <property type="entry name" value="Peptidase_C1A"/>
</dbReference>
<proteinExistence type="inferred from homology"/>
<dbReference type="InterPro" id="IPR000668">
    <property type="entry name" value="Peptidase_C1A_C"/>
</dbReference>
<dbReference type="InterPro" id="IPR025660">
    <property type="entry name" value="Pept_his_AS"/>
</dbReference>
<evidence type="ECO:0000313" key="5">
    <source>
        <dbReference type="EMBL" id="KAG7301049.1"/>
    </source>
</evidence>
<feature type="chain" id="PRO_5046854078" description="SMB domain-containing protein" evidence="3">
    <location>
        <begin position="20"/>
        <end position="433"/>
    </location>
</feature>
<dbReference type="Gene3D" id="3.90.70.10">
    <property type="entry name" value="Cysteine proteinases"/>
    <property type="match status" value="1"/>
</dbReference>
<keyword evidence="2" id="KW-1015">Disulfide bond</keyword>
<organism evidence="5 6">
    <name type="scientific">Plutella xylostella</name>
    <name type="common">Diamondback moth</name>
    <name type="synonym">Plutella maculipennis</name>
    <dbReference type="NCBI Taxonomy" id="51655"/>
    <lineage>
        <taxon>Eukaryota</taxon>
        <taxon>Metazoa</taxon>
        <taxon>Ecdysozoa</taxon>
        <taxon>Arthropoda</taxon>
        <taxon>Hexapoda</taxon>
        <taxon>Insecta</taxon>
        <taxon>Pterygota</taxon>
        <taxon>Neoptera</taxon>
        <taxon>Endopterygota</taxon>
        <taxon>Lepidoptera</taxon>
        <taxon>Glossata</taxon>
        <taxon>Ditrysia</taxon>
        <taxon>Yponomeutoidea</taxon>
        <taxon>Plutellidae</taxon>
        <taxon>Plutella</taxon>
    </lineage>
</organism>
<evidence type="ECO:0000256" key="3">
    <source>
        <dbReference type="SAM" id="SignalP"/>
    </source>
</evidence>
<dbReference type="CDD" id="cd02620">
    <property type="entry name" value="Peptidase_C1A_CathepsinB"/>
    <property type="match status" value="1"/>
</dbReference>
<evidence type="ECO:0000313" key="6">
    <source>
        <dbReference type="Proteomes" id="UP000823941"/>
    </source>
</evidence>
<name>A0ABQ7Q740_PLUXY</name>